<dbReference type="Proteomes" id="UP000030748">
    <property type="component" value="Unassembled WGS sequence"/>
</dbReference>
<dbReference type="EMBL" id="KI630752">
    <property type="protein sequence ID" value="EYU33859.1"/>
    <property type="molecule type" value="Genomic_DNA"/>
</dbReference>
<sequence>MVNIPARFNRFAAAFDGAGKARSWESSGSEHSAADLSDLDTDENEIDFESRDLLKDLLDCGNDAVRGSIHAAVEKAYREVVGAGGAGSNSSSSPDFKRRLMARLRSRGFDAGLCKSKWEKIGRCPAGDYEFVDVIAGGTRYIVQVLLDGEFTIARPSGGFASLLEILPPVFVGKTEELKQVVRLMCAAVRKSMRSAGIHVPPWRRLAYMQNKWFASYKRTTNEIPSREALIYGTGSPENQTIPGIMFNCRGGFGGGFRTRNQLAAVVLNRKEMQMLL</sequence>
<dbReference type="Pfam" id="PF04720">
    <property type="entry name" value="PDDEXK_6"/>
    <property type="match status" value="1"/>
</dbReference>
<dbReference type="PANTHER" id="PTHR31579">
    <property type="entry name" value="OS03G0796600 PROTEIN"/>
    <property type="match status" value="1"/>
</dbReference>
<accession>A0A022R1M2</accession>
<dbReference type="AlphaFoldDB" id="A0A022R1M2"/>
<reference evidence="1 2" key="1">
    <citation type="journal article" date="2013" name="Proc. Natl. Acad. Sci. U.S.A.">
        <title>Fine-scale variation in meiotic recombination in Mimulus inferred from population shotgun sequencing.</title>
        <authorList>
            <person name="Hellsten U."/>
            <person name="Wright K.M."/>
            <person name="Jenkins J."/>
            <person name="Shu S."/>
            <person name="Yuan Y."/>
            <person name="Wessler S.R."/>
            <person name="Schmutz J."/>
            <person name="Willis J.H."/>
            <person name="Rokhsar D.S."/>
        </authorList>
    </citation>
    <scope>NUCLEOTIDE SEQUENCE [LARGE SCALE GENOMIC DNA]</scope>
    <source>
        <strain evidence="2">cv. DUN x IM62</strain>
    </source>
</reference>
<gene>
    <name evidence="1" type="ORF">MIMGU_mgv1a011572mg</name>
</gene>
<dbReference type="STRING" id="4155.A0A022R1M2"/>
<keyword evidence="2" id="KW-1185">Reference proteome</keyword>
<organism evidence="1 2">
    <name type="scientific">Erythranthe guttata</name>
    <name type="common">Yellow monkey flower</name>
    <name type="synonym">Mimulus guttatus</name>
    <dbReference type="NCBI Taxonomy" id="4155"/>
    <lineage>
        <taxon>Eukaryota</taxon>
        <taxon>Viridiplantae</taxon>
        <taxon>Streptophyta</taxon>
        <taxon>Embryophyta</taxon>
        <taxon>Tracheophyta</taxon>
        <taxon>Spermatophyta</taxon>
        <taxon>Magnoliopsida</taxon>
        <taxon>eudicotyledons</taxon>
        <taxon>Gunneridae</taxon>
        <taxon>Pentapetalae</taxon>
        <taxon>asterids</taxon>
        <taxon>lamiids</taxon>
        <taxon>Lamiales</taxon>
        <taxon>Phrymaceae</taxon>
        <taxon>Erythranthe</taxon>
    </lineage>
</organism>
<name>A0A022R1M2_ERYGU</name>
<proteinExistence type="predicted"/>
<evidence type="ECO:0000313" key="2">
    <source>
        <dbReference type="Proteomes" id="UP000030748"/>
    </source>
</evidence>
<evidence type="ECO:0000313" key="1">
    <source>
        <dbReference type="EMBL" id="EYU33859.1"/>
    </source>
</evidence>
<dbReference type="PANTHER" id="PTHR31579:SF42">
    <property type="entry name" value="DUF506 FAMILY PROTEIN (DUF506)"/>
    <property type="match status" value="1"/>
</dbReference>
<dbReference type="NCBIfam" id="TIGR01615">
    <property type="entry name" value="A_thal_3542"/>
    <property type="match status" value="1"/>
</dbReference>
<protein>
    <submittedName>
        <fullName evidence="1">Uncharacterized protein</fullName>
    </submittedName>
</protein>
<dbReference type="eggNOG" id="ENOG502QVJD">
    <property type="taxonomic scope" value="Eukaryota"/>
</dbReference>
<dbReference type="InterPro" id="IPR006502">
    <property type="entry name" value="PDDEXK-like"/>
</dbReference>